<protein>
    <submittedName>
        <fullName evidence="1">Uncharacterized protein</fullName>
    </submittedName>
</protein>
<reference evidence="1" key="1">
    <citation type="submission" date="2023-05" db="EMBL/GenBank/DDBJ databases">
        <authorList>
            <consortium name="ELIXIR-Norway"/>
        </authorList>
    </citation>
    <scope>NUCLEOTIDE SEQUENCE</scope>
</reference>
<organism evidence="1 2">
    <name type="scientific">Rangifer tarandus platyrhynchus</name>
    <name type="common">Svalbard reindeer</name>
    <dbReference type="NCBI Taxonomy" id="3082113"/>
    <lineage>
        <taxon>Eukaryota</taxon>
        <taxon>Metazoa</taxon>
        <taxon>Chordata</taxon>
        <taxon>Craniata</taxon>
        <taxon>Vertebrata</taxon>
        <taxon>Euteleostomi</taxon>
        <taxon>Mammalia</taxon>
        <taxon>Eutheria</taxon>
        <taxon>Laurasiatheria</taxon>
        <taxon>Artiodactyla</taxon>
        <taxon>Ruminantia</taxon>
        <taxon>Pecora</taxon>
        <taxon>Cervidae</taxon>
        <taxon>Odocoileinae</taxon>
        <taxon>Rangifer</taxon>
    </lineage>
</organism>
<feature type="non-terminal residue" evidence="1">
    <location>
        <position position="409"/>
    </location>
</feature>
<reference evidence="1" key="2">
    <citation type="submission" date="2025-03" db="EMBL/GenBank/DDBJ databases">
        <authorList>
            <consortium name="ELIXIR-Norway"/>
            <consortium name="Elixir Norway"/>
        </authorList>
    </citation>
    <scope>NUCLEOTIDE SEQUENCE</scope>
</reference>
<accession>A0AC59Y5E3</accession>
<evidence type="ECO:0000313" key="2">
    <source>
        <dbReference type="Proteomes" id="UP001162501"/>
    </source>
</evidence>
<name>A0AC59Y5E3_RANTA</name>
<proteinExistence type="predicted"/>
<dbReference type="EMBL" id="OX596094">
    <property type="protein sequence ID" value="CAM9399811.1"/>
    <property type="molecule type" value="Genomic_DNA"/>
</dbReference>
<evidence type="ECO:0000313" key="1">
    <source>
        <dbReference type="EMBL" id="CAM9399811.1"/>
    </source>
</evidence>
<gene>
    <name evidence="1" type="ORF">MRATA1EN22A_LOCUS1983</name>
</gene>
<sequence>MFYSGLLTEGGRKETDMREAASLRQQRRMKQAVQFIHKDSADLLPLDGLKKLGSSKDTQPHNILQRRLMETNLSKLRSSRVPWSSKTNKFNQAKTEGLKKSEDDDMILVSCQCAGKDVKALVDTGCQYNLISSACVDRLGLKEHVRSHKHEGERLSLPRHLKVVGQIEHLVITLGSLRLDCPAAVVEDNEKNLSLGLQTLRSLKCIINLDKHRLIMGKTDKEEIPFVETISLNEDKSITTAYSMSALAGGRPGLSSQPPAERQQGAQTEATPTKAAHRLLAASPGTVSGRRVGRRSVPKCWRGPPRPSNYGWASGEGMARSVSYLFPSLAPTPPARAGTSRLSAIPEAGAHSVLLRLATNGSGRAGVAPMNRGLVGDLTSGRSAAASRPPHREPFPGRVLFVADPARPV</sequence>
<dbReference type="Proteomes" id="UP001162501">
    <property type="component" value="Chromosome 10"/>
</dbReference>
<feature type="non-terminal residue" evidence="1">
    <location>
        <position position="1"/>
    </location>
</feature>